<keyword evidence="2" id="KW-1185">Reference proteome</keyword>
<reference evidence="1 2" key="1">
    <citation type="journal article" date="2021" name="Appl. Environ. Microbiol.">
        <title>Genetic linkage and physical mapping for an oyster mushroom Pleurotus cornucopiae and QTL analysis for the trait cap color.</title>
        <authorList>
            <person name="Zhang Y."/>
            <person name="Gao W."/>
            <person name="Sonnenberg A."/>
            <person name="Chen Q."/>
            <person name="Zhang J."/>
            <person name="Huang C."/>
        </authorList>
    </citation>
    <scope>NUCLEOTIDE SEQUENCE [LARGE SCALE GENOMIC DNA]</scope>
    <source>
        <strain evidence="1">CCMSSC00406</strain>
    </source>
</reference>
<proteinExistence type="predicted"/>
<organism evidence="1 2">
    <name type="scientific">Pleurotus cornucopiae</name>
    <name type="common">Cornucopia mushroom</name>
    <dbReference type="NCBI Taxonomy" id="5321"/>
    <lineage>
        <taxon>Eukaryota</taxon>
        <taxon>Fungi</taxon>
        <taxon>Dikarya</taxon>
        <taxon>Basidiomycota</taxon>
        <taxon>Agaricomycotina</taxon>
        <taxon>Agaricomycetes</taxon>
        <taxon>Agaricomycetidae</taxon>
        <taxon>Agaricales</taxon>
        <taxon>Pleurotineae</taxon>
        <taxon>Pleurotaceae</taxon>
        <taxon>Pleurotus</taxon>
    </lineage>
</organism>
<name>A0ACB7IQF5_PLECO</name>
<sequence length="168" mass="19050">MADTNMPIYCDLPVMANYPPETLDPTTIPPLWGSMAPGGYRTPPYTLGWRLTPPQLQACLDPERARTSIPIDYESRCITPRWREFGYGKNLCGSMPRVSTMPAKDDIWEYDLIVYFSSNASKEILEAVRGPKLQEMIVAAVHTLNLPDDLASDLKWHAHLRRSKTKLN</sequence>
<evidence type="ECO:0000313" key="2">
    <source>
        <dbReference type="Proteomes" id="UP000824881"/>
    </source>
</evidence>
<accession>A0ACB7IQF5</accession>
<dbReference type="Proteomes" id="UP000824881">
    <property type="component" value="Unassembled WGS sequence"/>
</dbReference>
<gene>
    <name evidence="1" type="ORF">CCMSSC00406_0009603</name>
</gene>
<comment type="caution">
    <text evidence="1">The sequence shown here is derived from an EMBL/GenBank/DDBJ whole genome shotgun (WGS) entry which is preliminary data.</text>
</comment>
<dbReference type="EMBL" id="WQMT02000008">
    <property type="protein sequence ID" value="KAG9219856.1"/>
    <property type="molecule type" value="Genomic_DNA"/>
</dbReference>
<protein>
    <submittedName>
        <fullName evidence="1">Uncharacterized protein</fullName>
    </submittedName>
</protein>
<evidence type="ECO:0000313" key="1">
    <source>
        <dbReference type="EMBL" id="KAG9219856.1"/>
    </source>
</evidence>